<evidence type="ECO:0000313" key="4">
    <source>
        <dbReference type="EMBL" id="KAG8179285.1"/>
    </source>
</evidence>
<feature type="chain" id="PRO_5043742315" description="FHA domain-containing protein" evidence="2">
    <location>
        <begin position="31"/>
        <end position="2041"/>
    </location>
</feature>
<keyword evidence="5" id="KW-1185">Reference proteome</keyword>
<organism evidence="4 5">
    <name type="scientific">Oedothorax gibbosus</name>
    <dbReference type="NCBI Taxonomy" id="931172"/>
    <lineage>
        <taxon>Eukaryota</taxon>
        <taxon>Metazoa</taxon>
        <taxon>Ecdysozoa</taxon>
        <taxon>Arthropoda</taxon>
        <taxon>Chelicerata</taxon>
        <taxon>Arachnida</taxon>
        <taxon>Araneae</taxon>
        <taxon>Araneomorphae</taxon>
        <taxon>Entelegynae</taxon>
        <taxon>Araneoidea</taxon>
        <taxon>Linyphiidae</taxon>
        <taxon>Erigoninae</taxon>
        <taxon>Oedothorax</taxon>
    </lineage>
</organism>
<protein>
    <recommendedName>
        <fullName evidence="3">FHA domain-containing protein</fullName>
    </recommendedName>
</protein>
<name>A0AAV6U6L5_9ARAC</name>
<dbReference type="PROSITE" id="PS50006">
    <property type="entry name" value="FHA_DOMAIN"/>
    <property type="match status" value="1"/>
</dbReference>
<dbReference type="InterPro" id="IPR000253">
    <property type="entry name" value="FHA_dom"/>
</dbReference>
<dbReference type="Proteomes" id="UP000827092">
    <property type="component" value="Unassembled WGS sequence"/>
</dbReference>
<reference evidence="4 5" key="1">
    <citation type="journal article" date="2022" name="Nat. Ecol. Evol.">
        <title>A masculinizing supergene underlies an exaggerated male reproductive morph in a spider.</title>
        <authorList>
            <person name="Hendrickx F."/>
            <person name="De Corte Z."/>
            <person name="Sonet G."/>
            <person name="Van Belleghem S.M."/>
            <person name="Kostlbacher S."/>
            <person name="Vangestel C."/>
        </authorList>
    </citation>
    <scope>NUCLEOTIDE SEQUENCE [LARGE SCALE GENOMIC DNA]</scope>
    <source>
        <strain evidence="4">W744_W776</strain>
    </source>
</reference>
<evidence type="ECO:0000313" key="5">
    <source>
        <dbReference type="Proteomes" id="UP000827092"/>
    </source>
</evidence>
<proteinExistence type="predicted"/>
<dbReference type="EMBL" id="JAFNEN010000639">
    <property type="protein sequence ID" value="KAG8179285.1"/>
    <property type="molecule type" value="Genomic_DNA"/>
</dbReference>
<feature type="coiled-coil region" evidence="1">
    <location>
        <begin position="524"/>
        <end position="551"/>
    </location>
</feature>
<dbReference type="PANTHER" id="PTHR15261:SF4">
    <property type="entry name" value="THROMBOSPONDIN-TYPE LAMININ G DOMAIN AND EAR REPEAT-CONTAINING PROTEIN"/>
    <property type="match status" value="1"/>
</dbReference>
<dbReference type="GO" id="GO:0007165">
    <property type="term" value="P:signal transduction"/>
    <property type="evidence" value="ECO:0007669"/>
    <property type="project" value="TreeGrafter"/>
</dbReference>
<keyword evidence="1" id="KW-0175">Coiled coil</keyword>
<dbReference type="PANTHER" id="PTHR15261">
    <property type="entry name" value="THROMBOSPONDIN-TYPE LAMININ G DOMAIN AND EAR REPEAT-CONTAINING"/>
    <property type="match status" value="1"/>
</dbReference>
<feature type="domain" description="FHA" evidence="3">
    <location>
        <begin position="910"/>
        <end position="969"/>
    </location>
</feature>
<gene>
    <name evidence="4" type="ORF">JTE90_024134</name>
</gene>
<keyword evidence="2" id="KW-0732">Signal</keyword>
<feature type="signal peptide" evidence="2">
    <location>
        <begin position="1"/>
        <end position="30"/>
    </location>
</feature>
<evidence type="ECO:0000256" key="2">
    <source>
        <dbReference type="SAM" id="SignalP"/>
    </source>
</evidence>
<sequence length="2041" mass="223705">MDRIPRESKGGAMTYLQSLWLLTSIVAAFGQSEDAIRVMLDEAVYDVLGQHSDEMSSWSPPPDFNPPDGFMRSFVPGTGVGNREDLSIDAIRPLRVFHDTSFTTRWQHRRFNNSDFLLGVGPRRATLHRVDSSAADYFALSADEALFDYETDSLSVVKDVAVFERYSKFSPVLYVAILTESARSSVVHIYEIIGQRGAPVGVIDLGLSPATSLLSAKKLAFVRCERGESLVVLIDSPDIVQVVYQQTGSYELNHYIEVYYPSAVDIEAFTVNSHGYLAVANASVCDVIRLDEFAKGHILFDRIHIPLGDAVDLASFRLGFHHYLAVSGANAQYLYVHRSGEFARRQNFAQSGLIRLYPASLPTCRDDVVLFFIKDDFSVDVFVLDGRTETFLQSRLNLPPNFRVSPHSVTSFVFHRQAALLFLDPQGTLALFVLETSLRPVLNPVVEAGKRIADYMRDIQDTLHEQSKQVQTIRDKLRSAVRTTGDQRISAFQTFAKLHSIEGAVVTQVRDPVEIVWEDSELTLEQYREGTGHLEQNIRNLEALVQDIERIIPDVVRTDEKTIVTGSKQFAGDVSGPSILALSVNLQNAAGIDLPQLQRDVYRLDRPQRVQGSITFPKPLTIVGNLDVETTVNGIDVSREVMTTDTEQISEASMVFRSRLSVQGDLHVSGKVNGLDFGEEVVTLGGAHNVTGRKVFLNGVRADGVFTELLDGMDMDLLYQSVMSKTRDQIVPGTKTFSGGLLTNDIVLHGYLNGYNITELAQDIVRVDRPAHITGHKAFLDDVSTLDSLTVAGTVNGLRIPDDLFLTDVEQTVHGFKQFDGVVTGHNVIVSGTVDDVVIPDDVVTLTGDEEVHGDVHFTSGIDVRNDIVVEGFVDGVDISEVAREALKLNESHEFKHGVFFGPVTITGDLTVGRTVNKVDLRDVVGDVVYRDEKDVVVESQKTFKKVVAEAVQVEDGRINGYNLNVDFMNVNGDQVITGTKTFKKPVTFNSLTIQDGMVGTLNINRLYESRLTLIIDDEDIEKEAEFADEVVVEGNLVVKGLVNGLNIPGDVVLRGSTDPVANKVFVGVAKVDNLVVGGDATVSGTFGGVDLEKLNAERISLDQDQELEGDLWLGNSVVENLELAGLVNGVDLEDFARNVMSKTRDQEISGEKVFTGTTVVQGPITTVEGINGINLKSLNDRAFKLHGMDNYVTSPLQFDDAAAKDVKVDGLVSGINLTHLALDGLKKTSDVPQHVMGTVLFKEGFDVQGDVDAEAVNDLVLADGVLLKDRPQTITGQFTLGSLHVSGDLNIDGRVNGLDLSAIQPDLARTDQSETVIESDVTFTRAVHVRQDVRVSGLVNGMDLNKVRETLLVRDGDQYVSGSKVIRGSVTVKGDVEVEKVNGVDWRQFLADVVRTDIPQVVKSPKTFVDDVEVNSFVADVASVGLLNGRRLEEIVDDAVLVDVPTTITGPKVFQRSVEVNGDLNAELINGLRLKTDVITLTCNQEGPQVITGQKTFENVTSFADVEVGGTVNGYKLYDLFRDTLLTEGDQVVTGKKYMTGEVTFSANVIPETVNGLRLRDELVTLDTDQELEGPVAFAEDVLVGKNLYVHGLVNGVDVAKLADEAVYLSKDDIVSGSYHFESAAVSGDVSVRGLVNGVDLPAFDVNVTDFWTDAESSLAAMDRHSEDNCELVKFMQGVLSKSYYILDSFVTHQVFRVPASHVHVLSPTDITLVFPNDEDVSANAVLAQWNASTRSFVTKSDVLKTTIAETKIYRVGKAEIGVYVGIQDKSSFMQLNGSPLQINDGFSSSDVLVQGQSSVLVALLFPRRGTCEVFKISGLDGLQPVVEHYGNATIGKGSTSVAVFEINEVIFLAVSESSEVLHSSTRGIFKILERDETGAWQRTQRVASSASTYVRHLLYHGYHYLIINDVSPVHESREPKSIQIYRNSAPRPAHFGLFQKLSFDDSAGIESFHFASQLHLVSWNRTLIQVWRLDGEAGFRPVSALRGSCVMVVRPLLVGGTVYLMVGQHDVEGHVETTSVLYKGLTKGVNYIPKDLTHC</sequence>
<comment type="caution">
    <text evidence="4">The sequence shown here is derived from an EMBL/GenBank/DDBJ whole genome shotgun (WGS) entry which is preliminary data.</text>
</comment>
<accession>A0AAV6U6L5</accession>
<evidence type="ECO:0000259" key="3">
    <source>
        <dbReference type="PROSITE" id="PS50006"/>
    </source>
</evidence>
<evidence type="ECO:0000256" key="1">
    <source>
        <dbReference type="SAM" id="Coils"/>
    </source>
</evidence>